<keyword evidence="2" id="KW-1185">Reference proteome</keyword>
<dbReference type="RefSeq" id="WP_204544338.1">
    <property type="nucleotide sequence ID" value="NZ_JAFBFI010000013.1"/>
</dbReference>
<accession>A0ABS2QK35</accession>
<name>A0ABS2QK35_9BACI</name>
<protein>
    <recommendedName>
        <fullName evidence="3">Apea-like HEPN domain-containing protein</fullName>
    </recommendedName>
</protein>
<organism evidence="1 2">
    <name type="scientific">Peribacillus deserti</name>
    <dbReference type="NCBI Taxonomy" id="673318"/>
    <lineage>
        <taxon>Bacteria</taxon>
        <taxon>Bacillati</taxon>
        <taxon>Bacillota</taxon>
        <taxon>Bacilli</taxon>
        <taxon>Bacillales</taxon>
        <taxon>Bacillaceae</taxon>
        <taxon>Peribacillus</taxon>
    </lineage>
</organism>
<evidence type="ECO:0000313" key="1">
    <source>
        <dbReference type="EMBL" id="MBM7693541.1"/>
    </source>
</evidence>
<evidence type="ECO:0008006" key="3">
    <source>
        <dbReference type="Google" id="ProtNLM"/>
    </source>
</evidence>
<comment type="caution">
    <text evidence="1">The sequence shown here is derived from an EMBL/GenBank/DDBJ whole genome shotgun (WGS) entry which is preliminary data.</text>
</comment>
<evidence type="ECO:0000313" key="2">
    <source>
        <dbReference type="Proteomes" id="UP000823486"/>
    </source>
</evidence>
<dbReference type="EMBL" id="JAFBFI010000013">
    <property type="protein sequence ID" value="MBM7693541.1"/>
    <property type="molecule type" value="Genomic_DNA"/>
</dbReference>
<reference evidence="1 2" key="1">
    <citation type="submission" date="2021-01" db="EMBL/GenBank/DDBJ databases">
        <title>Genomic Encyclopedia of Type Strains, Phase IV (KMG-IV): sequencing the most valuable type-strain genomes for metagenomic binning, comparative biology and taxonomic classification.</title>
        <authorList>
            <person name="Goeker M."/>
        </authorList>
    </citation>
    <scope>NUCLEOTIDE SEQUENCE [LARGE SCALE GENOMIC DNA]</scope>
    <source>
        <strain evidence="1 2">DSM 105482</strain>
    </source>
</reference>
<gene>
    <name evidence="1" type="ORF">JOC77_002981</name>
</gene>
<proteinExistence type="predicted"/>
<sequence length="166" mass="19568">MGRQFIDTYSDDMLYLVDARNLLLQNGRFEYLVTPAFCRMFIVNMVGAVEASLNSWKKEDGTDILSSYFTSRNNQEKVDNLYNAFISAGIPVEKEVFDDYLAIHYLRHKIVHSKEKDTERRDDWIKSRGFPIDTREFTVDDWDRIQKLNDILISYLGYAYVLDPNR</sequence>
<dbReference type="Proteomes" id="UP000823486">
    <property type="component" value="Unassembled WGS sequence"/>
</dbReference>